<reference evidence="6 7" key="1">
    <citation type="journal article" date="2018" name="Mycol. Prog.">
        <title>Coniella lustricola, a new species from submerged detritus.</title>
        <authorList>
            <person name="Raudabaugh D.B."/>
            <person name="Iturriaga T."/>
            <person name="Carver A."/>
            <person name="Mondo S."/>
            <person name="Pangilinan J."/>
            <person name="Lipzen A."/>
            <person name="He G."/>
            <person name="Amirebrahimi M."/>
            <person name="Grigoriev I.V."/>
            <person name="Miller A.N."/>
        </authorList>
    </citation>
    <scope>NUCLEOTIDE SEQUENCE [LARGE SCALE GENOMIC DNA]</scope>
    <source>
        <strain evidence="6 7">B22-T-1</strain>
    </source>
</reference>
<dbReference type="InterPro" id="IPR036962">
    <property type="entry name" value="Glyco_hydro_3_N_sf"/>
</dbReference>
<sequence>MAKPEGDLDPLWLDLDWAIGQMLLMGWDGTEVTPQIRSLIEEHHLGSIILTAKNLKSAHQTAKLVQELQTIAHQAGHPCPLLITLDQENGGVNSLFDEDYICQFPSSMGLAATGSLELAYNVAKATAQEISAVGVNLIIGPVLDVLTNARFQPIGVRSSGDDPQEVSQYGITAIKGYKDAGIATCGKHFPTYGNLDFRGSSLDVPIITQTLEELSLSALVPYRNAIATGRLDAVFIGGCGIASATMNVSHACLSDQVVDELLRQELGFDGVAISECLEMEALYQEIGVKGGTVRAVEAGCDLILLCKDYNIQLEGIAGLKLGIENGILSRERIFTSLRRILRLKSNCTSWAQALNPPGLSLLSQLHPSHLNLSRQAYESSITVMRDTERLLPLSKSMEKEEELLLLTPLVKPLPASSATKAIEAKNSKKNIATEHDKWSHRGRSAIMSGEGVFRDFGRSLARARNGKLLHTSYTANGVRPVHENLILRASGIIIVTADANRNLYQSGFTKHVAMICSSLRANGQKKSLVVVAVSSPYDFAMDRSIGTYICTFDFTETAMQALIRALFGEFSPKGTLPGTLRKSKKVIKSRQQWLVENYESERDGNGLDDLIRAVAKASAPSLAFLRTTSAASFEISSDNVEQAHFVVRNSSTKALYGFCATYYIKDAGIIGALFVEPAKRNVSIGRSLHRRALRHLLQHAGIQKVQLGTAYPCVFPGIPVDESGALKSWFASSGWDTQFPRTLTTVIIKDISSWTVPDGLTQSITRAGINFDLIHGLGNAESVLSHVNSLCHDEVAELYTLALHETRSCGVVRAKNAAGKLVGSVIICSPGSPFRLKVPCLQAASGTELVGGIVAPLVEPSPQATLVLQGLAYMGVRQNKAHRASRSVLSWVTDDSYEALLGMGFQVLQSFEEITNSPDNWTDLS</sequence>
<evidence type="ECO:0000313" key="7">
    <source>
        <dbReference type="Proteomes" id="UP000241462"/>
    </source>
</evidence>
<evidence type="ECO:0000259" key="5">
    <source>
        <dbReference type="Pfam" id="PF00933"/>
    </source>
</evidence>
<dbReference type="EMBL" id="KZ678511">
    <property type="protein sequence ID" value="PSR81049.1"/>
    <property type="molecule type" value="Genomic_DNA"/>
</dbReference>
<evidence type="ECO:0000256" key="1">
    <source>
        <dbReference type="ARBA" id="ARBA00005336"/>
    </source>
</evidence>
<dbReference type="PANTHER" id="PTHR30480">
    <property type="entry name" value="BETA-HEXOSAMINIDASE-RELATED"/>
    <property type="match status" value="1"/>
</dbReference>
<comment type="similarity">
    <text evidence="1">Belongs to the glycosyl hydrolase 3 family.</text>
</comment>
<feature type="domain" description="Glycoside hydrolase family 3 N-terminal" evidence="5">
    <location>
        <begin position="16"/>
        <end position="343"/>
    </location>
</feature>
<dbReference type="Gene3D" id="3.20.20.300">
    <property type="entry name" value="Glycoside hydrolase, family 3, N-terminal domain"/>
    <property type="match status" value="1"/>
</dbReference>
<name>A0A2T3A1F6_9PEZI</name>
<dbReference type="PANTHER" id="PTHR30480:SF8">
    <property type="entry name" value="PUTATIVE (AFU_ORTHOLOGUE AFUA_8G04060)-RELATED"/>
    <property type="match status" value="1"/>
</dbReference>
<dbReference type="FunFam" id="3.20.20.300:FF:000008">
    <property type="entry name" value="Beta-N-acetylglucosaminidase, putative"/>
    <property type="match status" value="1"/>
</dbReference>
<dbReference type="Proteomes" id="UP000241462">
    <property type="component" value="Unassembled WGS sequence"/>
</dbReference>
<dbReference type="InterPro" id="IPR036881">
    <property type="entry name" value="Glyco_hydro_3_C_sf"/>
</dbReference>
<dbReference type="Gene3D" id="3.40.50.1700">
    <property type="entry name" value="Glycoside hydrolase family 3 C-terminal domain"/>
    <property type="match status" value="1"/>
</dbReference>
<keyword evidence="7" id="KW-1185">Reference proteome</keyword>
<dbReference type="STRING" id="2025994.A0A2T3A1F6"/>
<dbReference type="GO" id="GO:0009254">
    <property type="term" value="P:peptidoglycan turnover"/>
    <property type="evidence" value="ECO:0007669"/>
    <property type="project" value="TreeGrafter"/>
</dbReference>
<dbReference type="InterPro" id="IPR016181">
    <property type="entry name" value="Acyl_CoA_acyltransferase"/>
</dbReference>
<dbReference type="Pfam" id="PF00933">
    <property type="entry name" value="Glyco_hydro_3"/>
    <property type="match status" value="1"/>
</dbReference>
<dbReference type="OrthoDB" id="4215304at2759"/>
<dbReference type="GO" id="GO:0004553">
    <property type="term" value="F:hydrolase activity, hydrolyzing O-glycosyl compounds"/>
    <property type="evidence" value="ECO:0007669"/>
    <property type="project" value="InterPro"/>
</dbReference>
<dbReference type="SUPFAM" id="SSF55729">
    <property type="entry name" value="Acyl-CoA N-acyltransferases (Nat)"/>
    <property type="match status" value="1"/>
</dbReference>
<evidence type="ECO:0000256" key="3">
    <source>
        <dbReference type="ARBA" id="ARBA00023180"/>
    </source>
</evidence>
<dbReference type="InParanoid" id="A0A2T3A1F6"/>
<dbReference type="SUPFAM" id="SSF51445">
    <property type="entry name" value="(Trans)glycosidases"/>
    <property type="match status" value="1"/>
</dbReference>
<dbReference type="InterPro" id="IPR001764">
    <property type="entry name" value="Glyco_hydro_3_N"/>
</dbReference>
<dbReference type="AlphaFoldDB" id="A0A2T3A1F6"/>
<keyword evidence="3" id="KW-0325">Glycoprotein</keyword>
<proteinExistence type="inferred from homology"/>
<organism evidence="6 7">
    <name type="scientific">Coniella lustricola</name>
    <dbReference type="NCBI Taxonomy" id="2025994"/>
    <lineage>
        <taxon>Eukaryota</taxon>
        <taxon>Fungi</taxon>
        <taxon>Dikarya</taxon>
        <taxon>Ascomycota</taxon>
        <taxon>Pezizomycotina</taxon>
        <taxon>Sordariomycetes</taxon>
        <taxon>Sordariomycetidae</taxon>
        <taxon>Diaporthales</taxon>
        <taxon>Schizoparmaceae</taxon>
        <taxon>Coniella</taxon>
    </lineage>
</organism>
<dbReference type="InterPro" id="IPR017853">
    <property type="entry name" value="GH"/>
</dbReference>
<keyword evidence="2 6" id="KW-0378">Hydrolase</keyword>
<evidence type="ECO:0000313" key="6">
    <source>
        <dbReference type="EMBL" id="PSR81049.1"/>
    </source>
</evidence>
<dbReference type="InterPro" id="IPR050226">
    <property type="entry name" value="NagZ_Beta-hexosaminidase"/>
</dbReference>
<dbReference type="FunFam" id="3.40.50.1700:FF:000013">
    <property type="entry name" value="Glycoside hydrolase family 3 protein"/>
    <property type="match status" value="1"/>
</dbReference>
<protein>
    <submittedName>
        <fullName evidence="6">Glycosyl hydrolase family 3 N terminal domain-containing protein</fullName>
    </submittedName>
</protein>
<keyword evidence="4" id="KW-0326">Glycosidase</keyword>
<evidence type="ECO:0000256" key="4">
    <source>
        <dbReference type="ARBA" id="ARBA00023295"/>
    </source>
</evidence>
<accession>A0A2T3A1F6</accession>
<gene>
    <name evidence="6" type="ORF">BD289DRAFT_439615</name>
</gene>
<evidence type="ECO:0000256" key="2">
    <source>
        <dbReference type="ARBA" id="ARBA00022801"/>
    </source>
</evidence>
<dbReference type="GO" id="GO:0005975">
    <property type="term" value="P:carbohydrate metabolic process"/>
    <property type="evidence" value="ECO:0007669"/>
    <property type="project" value="InterPro"/>
</dbReference>
<dbReference type="PRINTS" id="PR00133">
    <property type="entry name" value="GLHYDRLASE3"/>
</dbReference>